<accession>B9STD5</accession>
<protein>
    <submittedName>
        <fullName evidence="1">Uncharacterized protein</fullName>
    </submittedName>
</protein>
<reference evidence="2" key="1">
    <citation type="journal article" date="2010" name="Nat. Biotechnol.">
        <title>Draft genome sequence of the oilseed species Ricinus communis.</title>
        <authorList>
            <person name="Chan A.P."/>
            <person name="Crabtree J."/>
            <person name="Zhao Q."/>
            <person name="Lorenzi H."/>
            <person name="Orvis J."/>
            <person name="Puiu D."/>
            <person name="Melake-Berhan A."/>
            <person name="Jones K.M."/>
            <person name="Redman J."/>
            <person name="Chen G."/>
            <person name="Cahoon E.B."/>
            <person name="Gedil M."/>
            <person name="Stanke M."/>
            <person name="Haas B.J."/>
            <person name="Wortman J.R."/>
            <person name="Fraser-Liggett C.M."/>
            <person name="Ravel J."/>
            <person name="Rabinowicz P.D."/>
        </authorList>
    </citation>
    <scope>NUCLEOTIDE SEQUENCE [LARGE SCALE GENOMIC DNA]</scope>
    <source>
        <strain evidence="2">cv. Hale</strain>
    </source>
</reference>
<dbReference type="InParanoid" id="B9STD5"/>
<organism evidence="1 2">
    <name type="scientific">Ricinus communis</name>
    <name type="common">Castor bean</name>
    <dbReference type="NCBI Taxonomy" id="3988"/>
    <lineage>
        <taxon>Eukaryota</taxon>
        <taxon>Viridiplantae</taxon>
        <taxon>Streptophyta</taxon>
        <taxon>Embryophyta</taxon>
        <taxon>Tracheophyta</taxon>
        <taxon>Spermatophyta</taxon>
        <taxon>Magnoliopsida</taxon>
        <taxon>eudicotyledons</taxon>
        <taxon>Gunneridae</taxon>
        <taxon>Pentapetalae</taxon>
        <taxon>rosids</taxon>
        <taxon>fabids</taxon>
        <taxon>Malpighiales</taxon>
        <taxon>Euphorbiaceae</taxon>
        <taxon>Acalyphoideae</taxon>
        <taxon>Acalypheae</taxon>
        <taxon>Ricinus</taxon>
    </lineage>
</organism>
<evidence type="ECO:0000313" key="1">
    <source>
        <dbReference type="EMBL" id="EEF33132.1"/>
    </source>
</evidence>
<keyword evidence="2" id="KW-1185">Reference proteome</keyword>
<proteinExistence type="predicted"/>
<dbReference type="Proteomes" id="UP000008311">
    <property type="component" value="Unassembled WGS sequence"/>
</dbReference>
<sequence>MVGGTRDIELGWRRWGQQAWLELMRIASLLLGGKMEVLVIVTVNIGFVEARDLTNSIKAVMVVKVNCRVAIEL</sequence>
<evidence type="ECO:0000313" key="2">
    <source>
        <dbReference type="Proteomes" id="UP000008311"/>
    </source>
</evidence>
<dbReference type="AlphaFoldDB" id="B9STD5"/>
<name>B9STD5_RICCO</name>
<gene>
    <name evidence="1" type="ORF">RCOM_0661290</name>
</gene>
<dbReference type="EMBL" id="EQ974128">
    <property type="protein sequence ID" value="EEF33132.1"/>
    <property type="molecule type" value="Genomic_DNA"/>
</dbReference>